<dbReference type="InterPro" id="IPR002711">
    <property type="entry name" value="HNH"/>
</dbReference>
<organism evidence="3 4">
    <name type="scientific">Corynebacterium guangdongense</name>
    <dbReference type="NCBI Taxonomy" id="1783348"/>
    <lineage>
        <taxon>Bacteria</taxon>
        <taxon>Bacillati</taxon>
        <taxon>Actinomycetota</taxon>
        <taxon>Actinomycetes</taxon>
        <taxon>Mycobacteriales</taxon>
        <taxon>Corynebacteriaceae</taxon>
        <taxon>Corynebacterium</taxon>
    </lineage>
</organism>
<evidence type="ECO:0000313" key="4">
    <source>
        <dbReference type="Proteomes" id="UP001180840"/>
    </source>
</evidence>
<feature type="region of interest" description="Disordered" evidence="1">
    <location>
        <begin position="481"/>
        <end position="504"/>
    </location>
</feature>
<protein>
    <recommendedName>
        <fullName evidence="2">HNH nuclease domain-containing protein</fullName>
    </recommendedName>
</protein>
<comment type="caution">
    <text evidence="3">The sequence shown here is derived from an EMBL/GenBank/DDBJ whole genome shotgun (WGS) entry which is preliminary data.</text>
</comment>
<sequence>MTSATVDQAHTTLHRIRSYSDDELVDALSTSFHHFEIQRAHVLAMLGEFDARRLFRSRGAPDPAAWLATFAGQSTRAAEDYRTVARRLHRWTAFLEHYLNGAFTYSVVRLALRYVTEENHDEVLGMALTMNHQQLREALSGRPDQEDNEAREHFSYRIDEDTGWLKGSIRLNPANAAVFLAAMKIAELAGLRDLGDLDIPTDATPQELLEILQQAQATENAVPMDEEDVDEEKKPHERHLQRSDLTGPLSQERWAAIERRERQGSGESPDQQGCWEDDGGPASGQTDPPPEARSAQPASRLVSRFGPPTARTRLMALMNLAQMARTAPRSATRAPGAEIHLIIGPDGQPRLFNHLGADASALISMIFNGTLKYHVQDSKGVILKTGSPTRVIPASVEDAVLATWGHQCGTPGCCNTRYLQLHHIRGFAEGGPTEVANLMPLCSGCHSLVNDGTTTIHIDEHDEALVHFRFPGGRSFTARRRGLPLRNAPAGGDSPYREGPTPHGDEKLLEAWTLDNLSFDDIA</sequence>
<proteinExistence type="predicted"/>
<feature type="region of interest" description="Disordered" evidence="1">
    <location>
        <begin position="218"/>
        <end position="307"/>
    </location>
</feature>
<feature type="compositionally biased region" description="Basic and acidic residues" evidence="1">
    <location>
        <begin position="231"/>
        <end position="242"/>
    </location>
</feature>
<name>A0ABU2A0V6_9CORY</name>
<accession>A0ABU2A0V6</accession>
<dbReference type="Pfam" id="PF01844">
    <property type="entry name" value="HNH"/>
    <property type="match status" value="1"/>
</dbReference>
<feature type="compositionally biased region" description="Basic and acidic residues" evidence="1">
    <location>
        <begin position="255"/>
        <end position="264"/>
    </location>
</feature>
<dbReference type="Proteomes" id="UP001180840">
    <property type="component" value="Unassembled WGS sequence"/>
</dbReference>
<evidence type="ECO:0000313" key="3">
    <source>
        <dbReference type="EMBL" id="MDR7330730.1"/>
    </source>
</evidence>
<evidence type="ECO:0000259" key="2">
    <source>
        <dbReference type="SMART" id="SM00507"/>
    </source>
</evidence>
<dbReference type="CDD" id="cd00085">
    <property type="entry name" value="HNHc"/>
    <property type="match status" value="1"/>
</dbReference>
<evidence type="ECO:0000256" key="1">
    <source>
        <dbReference type="SAM" id="MobiDB-lite"/>
    </source>
</evidence>
<keyword evidence="4" id="KW-1185">Reference proteome</keyword>
<dbReference type="EMBL" id="JAVDXZ010000001">
    <property type="protein sequence ID" value="MDR7330730.1"/>
    <property type="molecule type" value="Genomic_DNA"/>
</dbReference>
<feature type="domain" description="HNH nuclease" evidence="2">
    <location>
        <begin position="395"/>
        <end position="447"/>
    </location>
</feature>
<dbReference type="InterPro" id="IPR003615">
    <property type="entry name" value="HNH_nuc"/>
</dbReference>
<dbReference type="Gene3D" id="1.10.30.50">
    <property type="match status" value="1"/>
</dbReference>
<dbReference type="SMART" id="SM00507">
    <property type="entry name" value="HNHc"/>
    <property type="match status" value="1"/>
</dbReference>
<dbReference type="RefSeq" id="WP_290196703.1">
    <property type="nucleotide sequence ID" value="NZ_CP047654.1"/>
</dbReference>
<gene>
    <name evidence="3" type="ORF">J2S39_002406</name>
</gene>
<reference evidence="3" key="1">
    <citation type="submission" date="2023-07" db="EMBL/GenBank/DDBJ databases">
        <title>Sequencing the genomes of 1000 actinobacteria strains.</title>
        <authorList>
            <person name="Klenk H.-P."/>
        </authorList>
    </citation>
    <scope>NUCLEOTIDE SEQUENCE</scope>
    <source>
        <strain evidence="3">DSM 107476</strain>
    </source>
</reference>